<dbReference type="InterPro" id="IPR048395">
    <property type="entry name" value="Glyco_hydro_31_C"/>
</dbReference>
<dbReference type="SUPFAM" id="SSF74650">
    <property type="entry name" value="Galactose mutarotase-like"/>
    <property type="match status" value="1"/>
</dbReference>
<evidence type="ECO:0000256" key="2">
    <source>
        <dbReference type="ARBA" id="ARBA00022801"/>
    </source>
</evidence>
<dbReference type="Proteomes" id="UP000612746">
    <property type="component" value="Unassembled WGS sequence"/>
</dbReference>
<sequence>MYTFSPYEPGLLHGSLNLKPGTSPDKNMGEQIETLTVDARCETKTRVKVSIGASNRWSVPQDVLPRPENSRRSLDEKQKALENSLIKVHEEPFSFQVHRDTNEEALFSTKGHEFIFCDQYIELSSTLPEHPNIYGLGEVNSSFKRLISPDDKKFAPGTVTTFWARDDAVPQHDNVYSSHPFYMEIRDSQAHGVLLLSSNGMDVLLSAGKITYKVLGGNIELYIFTGPTPLDVLKQYVDFIGKPFMPPLWSLGVHQCRWGYKDVDQARSVVDSYKDSQIPLDALWLDIDYMDNHRIFSNDPDRYPKEKLQKLISDLHDKDQHMIVILDPGVKAKVGDNAYEEGKRRDIFIKIKEDGKLRDFVGRVWPGKTCFPDWFHPNTQDYWTQQLKQWCMQFPVDGIWLDMNEISNFADGDCDSDSDSDGLPAEVAESLVSPEERSAIVTAEPISVEQEQQNEPAEPELLHAIKEEVSSSTEVDATLADDENTFRSTIDSVIEKSPEPPFTVNNPPYLINNAGKKRPLHHRSVAPDAIHHGGIYEYNTHNLYGHMECQATYKSLTNICGSRQKPFILTRSSFVGSGKYTAKWLGDNTSSYTDLKDSIAGMLSMTMFGIPMVGADVGGFHRNCDEQLMLRWTQLATFYPFMRNHNWIYSRGQEFYQWKSVADLARRCFALRYSLLPYWYTLFYYAATMSTPVLRALSWHHPNDKETLDIDTQYFLGDKLLISPVLQEDVITVQAYFPPNDIWYDLYTGRPLAGRGWQDIECNVHDLTPVHVRGGSIIPMWNKASETVADTKRHSELELWIGLDSRGQATGSCYLDNDEPLPASSSVFAHFMFENGKFRVTKVQHAGKSETLIISRMILAGIAFTSQAELIHNGHRSTLIPIQEKSKVIINLDGKNIADHDEFSVILL</sequence>
<evidence type="ECO:0000256" key="1">
    <source>
        <dbReference type="ARBA" id="ARBA00007806"/>
    </source>
</evidence>
<dbReference type="Pfam" id="PF21365">
    <property type="entry name" value="Glyco_hydro_31_3rd"/>
    <property type="match status" value="1"/>
</dbReference>
<evidence type="ECO:0000256" key="6">
    <source>
        <dbReference type="RuleBase" id="RU361185"/>
    </source>
</evidence>
<dbReference type="PROSITE" id="PS00129">
    <property type="entry name" value="GLYCOSYL_HYDROL_F31_1"/>
    <property type="match status" value="1"/>
</dbReference>
<evidence type="ECO:0000313" key="11">
    <source>
        <dbReference type="Proteomes" id="UP000612746"/>
    </source>
</evidence>
<dbReference type="GO" id="GO:0004553">
    <property type="term" value="F:hydrolase activity, hydrolyzing O-glycosyl compounds"/>
    <property type="evidence" value="ECO:0007669"/>
    <property type="project" value="InterPro"/>
</dbReference>
<evidence type="ECO:0000259" key="7">
    <source>
        <dbReference type="Pfam" id="PF01055"/>
    </source>
</evidence>
<name>A0A8H7UPM5_9FUNG</name>
<dbReference type="Gene3D" id="3.20.20.80">
    <property type="entry name" value="Glycosidases"/>
    <property type="match status" value="2"/>
</dbReference>
<dbReference type="EMBL" id="JAEPRA010000001">
    <property type="protein sequence ID" value="KAG2189457.1"/>
    <property type="molecule type" value="Genomic_DNA"/>
</dbReference>
<evidence type="ECO:0000259" key="8">
    <source>
        <dbReference type="Pfam" id="PF13802"/>
    </source>
</evidence>
<dbReference type="Gene3D" id="2.60.40.1180">
    <property type="entry name" value="Golgi alpha-mannosidase II"/>
    <property type="match status" value="2"/>
</dbReference>
<evidence type="ECO:0000313" key="10">
    <source>
        <dbReference type="EMBL" id="KAG2189457.1"/>
    </source>
</evidence>
<dbReference type="Gene3D" id="2.60.40.1760">
    <property type="entry name" value="glycosyl hydrolase (family 31)"/>
    <property type="match status" value="1"/>
</dbReference>
<dbReference type="SUPFAM" id="SSF51011">
    <property type="entry name" value="Glycosyl hydrolase domain"/>
    <property type="match status" value="1"/>
</dbReference>
<evidence type="ECO:0000256" key="3">
    <source>
        <dbReference type="ARBA" id="ARBA00023180"/>
    </source>
</evidence>
<organism evidence="10 11">
    <name type="scientific">Umbelopsis vinacea</name>
    <dbReference type="NCBI Taxonomy" id="44442"/>
    <lineage>
        <taxon>Eukaryota</taxon>
        <taxon>Fungi</taxon>
        <taxon>Fungi incertae sedis</taxon>
        <taxon>Mucoromycota</taxon>
        <taxon>Mucoromycotina</taxon>
        <taxon>Umbelopsidomycetes</taxon>
        <taxon>Umbelopsidales</taxon>
        <taxon>Umbelopsidaceae</taxon>
        <taxon>Umbelopsis</taxon>
    </lineage>
</organism>
<reference evidence="10" key="1">
    <citation type="submission" date="2020-12" db="EMBL/GenBank/DDBJ databases">
        <title>Metabolic potential, ecology and presence of endohyphal bacteria is reflected in genomic diversity of Mucoromycotina.</title>
        <authorList>
            <person name="Muszewska A."/>
            <person name="Okrasinska A."/>
            <person name="Steczkiewicz K."/>
            <person name="Drgas O."/>
            <person name="Orlowska M."/>
            <person name="Perlinska-Lenart U."/>
            <person name="Aleksandrzak-Piekarczyk T."/>
            <person name="Szatraj K."/>
            <person name="Zielenkiewicz U."/>
            <person name="Pilsyk S."/>
            <person name="Malc E."/>
            <person name="Mieczkowski P."/>
            <person name="Kruszewska J.S."/>
            <person name="Biernat P."/>
            <person name="Pawlowska J."/>
        </authorList>
    </citation>
    <scope>NUCLEOTIDE SEQUENCE</scope>
    <source>
        <strain evidence="10">WA0000051536</strain>
    </source>
</reference>
<accession>A0A8H7UPM5</accession>
<keyword evidence="2 6" id="KW-0378">Hydrolase</keyword>
<evidence type="ECO:0000259" key="9">
    <source>
        <dbReference type="Pfam" id="PF21365"/>
    </source>
</evidence>
<dbReference type="InterPro" id="IPR025887">
    <property type="entry name" value="Glyco_hydro_31_N_dom"/>
</dbReference>
<dbReference type="GO" id="GO:0005975">
    <property type="term" value="P:carbohydrate metabolic process"/>
    <property type="evidence" value="ECO:0007669"/>
    <property type="project" value="InterPro"/>
</dbReference>
<dbReference type="SUPFAM" id="SSF51445">
    <property type="entry name" value="(Trans)glycosidases"/>
    <property type="match status" value="1"/>
</dbReference>
<keyword evidence="11" id="KW-1185">Reference proteome</keyword>
<comment type="caution">
    <text evidence="10">The sequence shown here is derived from an EMBL/GenBank/DDBJ whole genome shotgun (WGS) entry which is preliminary data.</text>
</comment>
<feature type="domain" description="Glycoside hydrolase family 31 N-terminal" evidence="8">
    <location>
        <begin position="53"/>
        <end position="199"/>
    </location>
</feature>
<dbReference type="Pfam" id="PF13802">
    <property type="entry name" value="Gal_mutarotas_2"/>
    <property type="match status" value="1"/>
</dbReference>
<dbReference type="CDD" id="cd14752">
    <property type="entry name" value="GH31_N"/>
    <property type="match status" value="1"/>
</dbReference>
<dbReference type="InterPro" id="IPR017853">
    <property type="entry name" value="GH"/>
</dbReference>
<keyword evidence="4 6" id="KW-0326">Glycosidase</keyword>
<keyword evidence="3" id="KW-0325">Glycoprotein</keyword>
<proteinExistence type="inferred from homology"/>
<feature type="domain" description="Glycoside hydrolase family 31 TIM barrel" evidence="7">
    <location>
        <begin position="243"/>
        <end position="682"/>
    </location>
</feature>
<dbReference type="AlphaFoldDB" id="A0A8H7UPM5"/>
<dbReference type="InterPro" id="IPR030458">
    <property type="entry name" value="Glyco_hydro_31_AS"/>
</dbReference>
<evidence type="ECO:0000256" key="5">
    <source>
        <dbReference type="ARBA" id="ARBA00041343"/>
    </source>
</evidence>
<dbReference type="PANTHER" id="PTHR22762:SF133">
    <property type="entry name" value="P-TYPE DOMAIN-CONTAINING PROTEIN"/>
    <property type="match status" value="1"/>
</dbReference>
<dbReference type="InterPro" id="IPR000322">
    <property type="entry name" value="Glyco_hydro_31_TIM"/>
</dbReference>
<dbReference type="InterPro" id="IPR011013">
    <property type="entry name" value="Gal_mutarotase_sf_dom"/>
</dbReference>
<dbReference type="OrthoDB" id="5839090at2759"/>
<dbReference type="PANTHER" id="PTHR22762">
    <property type="entry name" value="ALPHA-GLUCOSIDASE"/>
    <property type="match status" value="1"/>
</dbReference>
<dbReference type="InterPro" id="IPR013780">
    <property type="entry name" value="Glyco_hydro_b"/>
</dbReference>
<dbReference type="CDD" id="cd06602">
    <property type="entry name" value="GH31_MGAM_SI_GAA"/>
    <property type="match status" value="1"/>
</dbReference>
<comment type="similarity">
    <text evidence="1 6">Belongs to the glycosyl hydrolase 31 family.</text>
</comment>
<evidence type="ECO:0000256" key="4">
    <source>
        <dbReference type="ARBA" id="ARBA00023295"/>
    </source>
</evidence>
<gene>
    <name evidence="10" type="ORF">INT44_004599</name>
</gene>
<dbReference type="Pfam" id="PF01055">
    <property type="entry name" value="Glyco_hydro_31_2nd"/>
    <property type="match status" value="1"/>
</dbReference>
<dbReference type="GO" id="GO:0030246">
    <property type="term" value="F:carbohydrate binding"/>
    <property type="evidence" value="ECO:0007669"/>
    <property type="project" value="InterPro"/>
</dbReference>
<feature type="domain" description="Glycosyl hydrolase family 31 C-terminal" evidence="9">
    <location>
        <begin position="691"/>
        <end position="778"/>
    </location>
</feature>
<protein>
    <recommendedName>
        <fullName evidence="5">Maltase</fullName>
    </recommendedName>
</protein>